<proteinExistence type="predicted"/>
<evidence type="ECO:0000256" key="2">
    <source>
        <dbReference type="ARBA" id="ARBA00023125"/>
    </source>
</evidence>
<dbReference type="RefSeq" id="WP_165922198.1">
    <property type="nucleotide sequence ID" value="NZ_SMFZ01000001.1"/>
</dbReference>
<dbReference type="SUPFAM" id="SSF48008">
    <property type="entry name" value="GntR ligand-binding domain-like"/>
    <property type="match status" value="1"/>
</dbReference>
<dbReference type="SMART" id="SM00345">
    <property type="entry name" value="HTH_GNTR"/>
    <property type="match status" value="1"/>
</dbReference>
<dbReference type="PANTHER" id="PTHR43537:SF5">
    <property type="entry name" value="UXU OPERON TRANSCRIPTIONAL REGULATOR"/>
    <property type="match status" value="1"/>
</dbReference>
<feature type="domain" description="HTH gntR-type" evidence="4">
    <location>
        <begin position="12"/>
        <end position="79"/>
    </location>
</feature>
<dbReference type="Pfam" id="PF00392">
    <property type="entry name" value="GntR"/>
    <property type="match status" value="1"/>
</dbReference>
<keyword evidence="3" id="KW-0804">Transcription</keyword>
<dbReference type="AlphaFoldDB" id="A0A4R1I751"/>
<keyword evidence="6" id="KW-1185">Reference proteome</keyword>
<dbReference type="PANTHER" id="PTHR43537">
    <property type="entry name" value="TRANSCRIPTIONAL REGULATOR, GNTR FAMILY"/>
    <property type="match status" value="1"/>
</dbReference>
<dbReference type="InterPro" id="IPR000524">
    <property type="entry name" value="Tscrpt_reg_HTH_GntR"/>
</dbReference>
<evidence type="ECO:0000313" key="6">
    <source>
        <dbReference type="Proteomes" id="UP000295560"/>
    </source>
</evidence>
<evidence type="ECO:0000259" key="4">
    <source>
        <dbReference type="PROSITE" id="PS50949"/>
    </source>
</evidence>
<dbReference type="Gene3D" id="1.20.120.530">
    <property type="entry name" value="GntR ligand-binding domain-like"/>
    <property type="match status" value="1"/>
</dbReference>
<dbReference type="InterPro" id="IPR036390">
    <property type="entry name" value="WH_DNA-bd_sf"/>
</dbReference>
<accession>A0A4R1I751</accession>
<dbReference type="GO" id="GO:0003700">
    <property type="term" value="F:DNA-binding transcription factor activity"/>
    <property type="evidence" value="ECO:0007669"/>
    <property type="project" value="InterPro"/>
</dbReference>
<dbReference type="Pfam" id="PF07729">
    <property type="entry name" value="FCD"/>
    <property type="match status" value="1"/>
</dbReference>
<dbReference type="CDD" id="cd07377">
    <property type="entry name" value="WHTH_GntR"/>
    <property type="match status" value="1"/>
</dbReference>
<dbReference type="SUPFAM" id="SSF46785">
    <property type="entry name" value="Winged helix' DNA-binding domain"/>
    <property type="match status" value="1"/>
</dbReference>
<dbReference type="EMBL" id="SMFZ01000001">
    <property type="protein sequence ID" value="TCK25932.1"/>
    <property type="molecule type" value="Genomic_DNA"/>
</dbReference>
<evidence type="ECO:0000313" key="5">
    <source>
        <dbReference type="EMBL" id="TCK25932.1"/>
    </source>
</evidence>
<dbReference type="InterPro" id="IPR008920">
    <property type="entry name" value="TF_FadR/GntR_C"/>
</dbReference>
<dbReference type="GO" id="GO:0003677">
    <property type="term" value="F:DNA binding"/>
    <property type="evidence" value="ECO:0007669"/>
    <property type="project" value="UniProtKB-KW"/>
</dbReference>
<dbReference type="Proteomes" id="UP000295560">
    <property type="component" value="Unassembled WGS sequence"/>
</dbReference>
<reference evidence="5 6" key="1">
    <citation type="submission" date="2019-03" db="EMBL/GenBank/DDBJ databases">
        <title>Sequencing the genomes of 1000 actinobacteria strains.</title>
        <authorList>
            <person name="Klenk H.-P."/>
        </authorList>
    </citation>
    <scope>NUCLEOTIDE SEQUENCE [LARGE SCALE GENOMIC DNA]</scope>
    <source>
        <strain evidence="5 6">DSM 44969</strain>
    </source>
</reference>
<keyword evidence="2" id="KW-0238">DNA-binding</keyword>
<keyword evidence="1" id="KW-0805">Transcription regulation</keyword>
<sequence length="226" mass="25506">MTIDSALDAGYGRAGDRVTAALREMIANGQLQPGEHLRQDELAMRLGSTRVPVREAFKTLAAEGVLRHRRNHGHYVAKLTSTELSEICWLRDACENRLAATGRWPSDTELDDLRGRNEAMLALLGRTAYEIVLADRAFHEGFWELSPMRIVAAECARMWALIQPYRSIMDYGVTVVTRMHGEHTEIVDALARRDRDRYCRAVEAHQRHIYAVIDELAAAEEAPRPG</sequence>
<evidence type="ECO:0000256" key="3">
    <source>
        <dbReference type="ARBA" id="ARBA00023163"/>
    </source>
</evidence>
<organism evidence="5 6">
    <name type="scientific">Pseudonocardia endophytica</name>
    <dbReference type="NCBI Taxonomy" id="401976"/>
    <lineage>
        <taxon>Bacteria</taxon>
        <taxon>Bacillati</taxon>
        <taxon>Actinomycetota</taxon>
        <taxon>Actinomycetes</taxon>
        <taxon>Pseudonocardiales</taxon>
        <taxon>Pseudonocardiaceae</taxon>
        <taxon>Pseudonocardia</taxon>
    </lineage>
</organism>
<evidence type="ECO:0000256" key="1">
    <source>
        <dbReference type="ARBA" id="ARBA00023015"/>
    </source>
</evidence>
<dbReference type="InterPro" id="IPR011711">
    <property type="entry name" value="GntR_C"/>
</dbReference>
<protein>
    <submittedName>
        <fullName evidence="5">GntR family transcriptional regulator</fullName>
    </submittedName>
</protein>
<dbReference type="InterPro" id="IPR036388">
    <property type="entry name" value="WH-like_DNA-bd_sf"/>
</dbReference>
<dbReference type="PROSITE" id="PS50949">
    <property type="entry name" value="HTH_GNTR"/>
    <property type="match status" value="1"/>
</dbReference>
<dbReference type="Gene3D" id="1.10.10.10">
    <property type="entry name" value="Winged helix-like DNA-binding domain superfamily/Winged helix DNA-binding domain"/>
    <property type="match status" value="1"/>
</dbReference>
<dbReference type="SMART" id="SM00895">
    <property type="entry name" value="FCD"/>
    <property type="match status" value="1"/>
</dbReference>
<name>A0A4R1I751_PSEEN</name>
<gene>
    <name evidence="5" type="ORF">EV378_1759</name>
</gene>
<comment type="caution">
    <text evidence="5">The sequence shown here is derived from an EMBL/GenBank/DDBJ whole genome shotgun (WGS) entry which is preliminary data.</text>
</comment>